<dbReference type="InterPro" id="IPR013766">
    <property type="entry name" value="Thioredoxin_domain"/>
</dbReference>
<gene>
    <name evidence="3" type="ORF">PN838_11010</name>
</gene>
<organism evidence="3 4">
    <name type="scientific">Psychrosphaera algicola</name>
    <dbReference type="NCBI Taxonomy" id="3023714"/>
    <lineage>
        <taxon>Bacteria</taxon>
        <taxon>Pseudomonadati</taxon>
        <taxon>Pseudomonadota</taxon>
        <taxon>Gammaproteobacteria</taxon>
        <taxon>Alteromonadales</taxon>
        <taxon>Pseudoalteromonadaceae</taxon>
        <taxon>Psychrosphaera</taxon>
    </lineage>
</organism>
<comment type="caution">
    <text evidence="3">The sequence shown here is derived from an EMBL/GenBank/DDBJ whole genome shotgun (WGS) entry which is preliminary data.</text>
</comment>
<dbReference type="PANTHER" id="PTHR32234:SF0">
    <property type="entry name" value="THIOL:DISULFIDE INTERCHANGE PROTEIN DSBD"/>
    <property type="match status" value="1"/>
</dbReference>
<dbReference type="InterPro" id="IPR017937">
    <property type="entry name" value="Thioredoxin_CS"/>
</dbReference>
<accession>A0ABT5FCC6</accession>
<dbReference type="InterPro" id="IPR035671">
    <property type="entry name" value="DsbD_gamma"/>
</dbReference>
<dbReference type="PROSITE" id="PS00194">
    <property type="entry name" value="THIOREDOXIN_1"/>
    <property type="match status" value="1"/>
</dbReference>
<dbReference type="InterPro" id="IPR036249">
    <property type="entry name" value="Thioredoxin-like_sf"/>
</dbReference>
<dbReference type="Gene3D" id="3.40.30.10">
    <property type="entry name" value="Glutaredoxin"/>
    <property type="match status" value="1"/>
</dbReference>
<sequence length="127" mass="14574">MIAEHSEVTFVKVVSIADIEKEILIAKSNGQGAMLDLYADWCAACKEFEAFTFSDKQVQNEMKKLRMLQVDMTENSELDIEIMEKFQILGLPTILFFDNAGNELERRRVTGFMNAEQFNAHLRATFN</sequence>
<keyword evidence="4" id="KW-1185">Reference proteome</keyword>
<dbReference type="RefSeq" id="WP_272180685.1">
    <property type="nucleotide sequence ID" value="NZ_JAQOMS010000002.1"/>
</dbReference>
<dbReference type="PANTHER" id="PTHR32234">
    <property type="entry name" value="THIOL:DISULFIDE INTERCHANGE PROTEIN DSBD"/>
    <property type="match status" value="1"/>
</dbReference>
<name>A0ABT5FCC6_9GAMM</name>
<dbReference type="EMBL" id="JAQOMS010000002">
    <property type="protein sequence ID" value="MDC2889199.1"/>
    <property type="molecule type" value="Genomic_DNA"/>
</dbReference>
<evidence type="ECO:0000313" key="4">
    <source>
        <dbReference type="Proteomes" id="UP001528411"/>
    </source>
</evidence>
<keyword evidence="1" id="KW-0676">Redox-active center</keyword>
<dbReference type="Pfam" id="PF13098">
    <property type="entry name" value="Thioredoxin_2"/>
    <property type="match status" value="1"/>
</dbReference>
<proteinExistence type="predicted"/>
<dbReference type="SUPFAM" id="SSF52833">
    <property type="entry name" value="Thioredoxin-like"/>
    <property type="match status" value="1"/>
</dbReference>
<dbReference type="Proteomes" id="UP001528411">
    <property type="component" value="Unassembled WGS sequence"/>
</dbReference>
<evidence type="ECO:0000259" key="2">
    <source>
        <dbReference type="PROSITE" id="PS51352"/>
    </source>
</evidence>
<protein>
    <submittedName>
        <fullName evidence="3">Thioredoxin domain-containing protein</fullName>
    </submittedName>
</protein>
<evidence type="ECO:0000256" key="1">
    <source>
        <dbReference type="ARBA" id="ARBA00023284"/>
    </source>
</evidence>
<reference evidence="3 4" key="1">
    <citation type="submission" date="2023-01" db="EMBL/GenBank/DDBJ databases">
        <title>Psychrosphaera sp. nov., isolated from marine algae.</title>
        <authorList>
            <person name="Bayburt H."/>
            <person name="Choi B.J."/>
            <person name="Kim J.M."/>
            <person name="Choi D.G."/>
            <person name="Jeon C.O."/>
        </authorList>
    </citation>
    <scope>NUCLEOTIDE SEQUENCE [LARGE SCALE GENOMIC DNA]</scope>
    <source>
        <strain evidence="3 4">G1-22</strain>
    </source>
</reference>
<dbReference type="CDD" id="cd02953">
    <property type="entry name" value="DsbDgamma"/>
    <property type="match status" value="1"/>
</dbReference>
<evidence type="ECO:0000313" key="3">
    <source>
        <dbReference type="EMBL" id="MDC2889199.1"/>
    </source>
</evidence>
<dbReference type="InterPro" id="IPR012336">
    <property type="entry name" value="Thioredoxin-like_fold"/>
</dbReference>
<feature type="domain" description="Thioredoxin" evidence="2">
    <location>
        <begin position="1"/>
        <end position="127"/>
    </location>
</feature>
<dbReference type="PROSITE" id="PS51352">
    <property type="entry name" value="THIOREDOXIN_2"/>
    <property type="match status" value="1"/>
</dbReference>